<dbReference type="Proteomes" id="UP000237271">
    <property type="component" value="Unassembled WGS sequence"/>
</dbReference>
<keyword evidence="1" id="KW-0131">Cell cycle</keyword>
<evidence type="ECO:0000313" key="1">
    <source>
        <dbReference type="EMBL" id="POM58627.1"/>
    </source>
</evidence>
<evidence type="ECO:0000313" key="2">
    <source>
        <dbReference type="Proteomes" id="UP000237271"/>
    </source>
</evidence>
<dbReference type="GO" id="GO:0051301">
    <property type="term" value="P:cell division"/>
    <property type="evidence" value="ECO:0007669"/>
    <property type="project" value="UniProtKB-KW"/>
</dbReference>
<protein>
    <submittedName>
        <fullName evidence="1">Cell division protein FtsK</fullName>
    </submittedName>
</protein>
<keyword evidence="2" id="KW-1185">Reference proteome</keyword>
<name>A0A2P4WZ99_9STRA</name>
<keyword evidence="1" id="KW-0132">Cell division</keyword>
<dbReference type="AlphaFoldDB" id="A0A2P4WZ99"/>
<sequence>MRQDLWKGGGNKCKNGYVTIVAMWVTVTSNVVSYGTVDRHTNPGGDGGMKSGPKCAPFQPSPIGMIGPVENTCVSTSTRSPLASSTNLYGSLERILNSVPITHTCVARLLMHQFPHYMETNTPHEPWAGEFTTDHLVSNLKMSLVSIKIDMVTMKANYYASYMKFVMFLTVT</sequence>
<reference evidence="1 2" key="1">
    <citation type="journal article" date="2017" name="Genome Biol. Evol.">
        <title>Phytophthora megakarya and P. palmivora, closely related causal agents of cacao black pod rot, underwent increases in genome sizes and gene numbers by different mechanisms.</title>
        <authorList>
            <person name="Ali S.S."/>
            <person name="Shao J."/>
            <person name="Lary D.J."/>
            <person name="Kronmiller B."/>
            <person name="Shen D."/>
            <person name="Strem M.D."/>
            <person name="Amoako-Attah I."/>
            <person name="Akrofi A.Y."/>
            <person name="Begoude B.A."/>
            <person name="Ten Hoopen G.M."/>
            <person name="Coulibaly K."/>
            <person name="Kebe B.I."/>
            <person name="Melnick R.L."/>
            <person name="Guiltinan M.J."/>
            <person name="Tyler B.M."/>
            <person name="Meinhardt L.W."/>
            <person name="Bailey B.A."/>
        </authorList>
    </citation>
    <scope>NUCLEOTIDE SEQUENCE [LARGE SCALE GENOMIC DNA]</scope>
    <source>
        <strain evidence="2">sbr112.9</strain>
    </source>
</reference>
<proteinExistence type="predicted"/>
<accession>A0A2P4WZ99</accession>
<gene>
    <name evidence="1" type="ORF">PHPALM_36705</name>
</gene>
<comment type="caution">
    <text evidence="1">The sequence shown here is derived from an EMBL/GenBank/DDBJ whole genome shotgun (WGS) entry which is preliminary data.</text>
</comment>
<dbReference type="EMBL" id="NCKW01020190">
    <property type="protein sequence ID" value="POM58627.1"/>
    <property type="molecule type" value="Genomic_DNA"/>
</dbReference>
<organism evidence="1 2">
    <name type="scientific">Phytophthora palmivora</name>
    <dbReference type="NCBI Taxonomy" id="4796"/>
    <lineage>
        <taxon>Eukaryota</taxon>
        <taxon>Sar</taxon>
        <taxon>Stramenopiles</taxon>
        <taxon>Oomycota</taxon>
        <taxon>Peronosporomycetes</taxon>
        <taxon>Peronosporales</taxon>
        <taxon>Peronosporaceae</taxon>
        <taxon>Phytophthora</taxon>
    </lineage>
</organism>